<dbReference type="GO" id="GO:0003678">
    <property type="term" value="F:DNA helicase activity"/>
    <property type="evidence" value="ECO:0007669"/>
    <property type="project" value="UniProtKB-EC"/>
</dbReference>
<dbReference type="EMBL" id="JANEYF010001453">
    <property type="protein sequence ID" value="KAJ8964025.1"/>
    <property type="molecule type" value="Genomic_DNA"/>
</dbReference>
<gene>
    <name evidence="16" type="ORF">NQ314_005165</name>
</gene>
<feature type="compositionally biased region" description="Low complexity" evidence="14">
    <location>
        <begin position="899"/>
        <end position="913"/>
    </location>
</feature>
<protein>
    <recommendedName>
        <fullName evidence="15">PHD-type domain-containing protein</fullName>
    </recommendedName>
</protein>
<evidence type="ECO:0000256" key="13">
    <source>
        <dbReference type="ARBA" id="ARBA00047995"/>
    </source>
</evidence>
<evidence type="ECO:0000259" key="15">
    <source>
        <dbReference type="PROSITE" id="PS51533"/>
    </source>
</evidence>
<dbReference type="PANTHER" id="PTHR46357:SF1">
    <property type="entry name" value="TRANSCRIPTIONAL REGULATOR ATRX"/>
    <property type="match status" value="1"/>
</dbReference>
<evidence type="ECO:0000256" key="1">
    <source>
        <dbReference type="ARBA" id="ARBA00004123"/>
    </source>
</evidence>
<feature type="compositionally biased region" description="Basic and acidic residues" evidence="14">
    <location>
        <begin position="332"/>
        <end position="350"/>
    </location>
</feature>
<evidence type="ECO:0000313" key="17">
    <source>
        <dbReference type="Proteomes" id="UP001162156"/>
    </source>
</evidence>
<comment type="catalytic activity">
    <reaction evidence="13">
        <text>ATP + H2O = ADP + phosphate + H(+)</text>
        <dbReference type="Rhea" id="RHEA:13065"/>
        <dbReference type="ChEBI" id="CHEBI:15377"/>
        <dbReference type="ChEBI" id="CHEBI:15378"/>
        <dbReference type="ChEBI" id="CHEBI:30616"/>
        <dbReference type="ChEBI" id="CHEBI:43474"/>
        <dbReference type="ChEBI" id="CHEBI:456216"/>
        <dbReference type="EC" id="3.6.4.12"/>
    </reaction>
</comment>
<dbReference type="CDD" id="cd11726">
    <property type="entry name" value="ADDz_ATRX"/>
    <property type="match status" value="1"/>
</dbReference>
<feature type="compositionally biased region" description="Polar residues" evidence="14">
    <location>
        <begin position="666"/>
        <end position="675"/>
    </location>
</feature>
<comment type="similarity">
    <text evidence="2">Belongs to the SNF2/RAD54 helicase family.</text>
</comment>
<dbReference type="GO" id="GO:0008270">
    <property type="term" value="F:zinc ion binding"/>
    <property type="evidence" value="ECO:0007669"/>
    <property type="project" value="UniProtKB-KW"/>
</dbReference>
<feature type="region of interest" description="Disordered" evidence="14">
    <location>
        <begin position="1"/>
        <end position="54"/>
    </location>
</feature>
<proteinExistence type="inferred from homology"/>
<feature type="compositionally biased region" description="Basic and acidic residues" evidence="14">
    <location>
        <begin position="1069"/>
        <end position="1081"/>
    </location>
</feature>
<feature type="region of interest" description="Disordered" evidence="14">
    <location>
        <begin position="1056"/>
        <end position="1081"/>
    </location>
</feature>
<evidence type="ECO:0000256" key="2">
    <source>
        <dbReference type="ARBA" id="ARBA00007025"/>
    </source>
</evidence>
<feature type="compositionally biased region" description="Acidic residues" evidence="14">
    <location>
        <begin position="150"/>
        <end position="159"/>
    </location>
</feature>
<dbReference type="Proteomes" id="UP001162156">
    <property type="component" value="Unassembled WGS sequence"/>
</dbReference>
<dbReference type="GO" id="GO:0006338">
    <property type="term" value="P:chromatin remodeling"/>
    <property type="evidence" value="ECO:0007669"/>
    <property type="project" value="TreeGrafter"/>
</dbReference>
<feature type="domain" description="PHD-type" evidence="15">
    <location>
        <begin position="482"/>
        <end position="614"/>
    </location>
</feature>
<keyword evidence="8" id="KW-0862">Zinc</keyword>
<feature type="compositionally biased region" description="Basic and acidic residues" evidence="14">
    <location>
        <begin position="228"/>
        <end position="240"/>
    </location>
</feature>
<reference evidence="16" key="1">
    <citation type="journal article" date="2023" name="Insect Mol. Biol.">
        <title>Genome sequencing provides insights into the evolution of gene families encoding plant cell wall-degrading enzymes in longhorned beetles.</title>
        <authorList>
            <person name="Shin N.R."/>
            <person name="Okamura Y."/>
            <person name="Kirsch R."/>
            <person name="Pauchet Y."/>
        </authorList>
    </citation>
    <scope>NUCLEOTIDE SEQUENCE</scope>
    <source>
        <strain evidence="16">RBIC_L_NR</strain>
    </source>
</reference>
<keyword evidence="17" id="KW-1185">Reference proteome</keyword>
<dbReference type="GO" id="GO:0031297">
    <property type="term" value="P:replication fork processing"/>
    <property type="evidence" value="ECO:0007669"/>
    <property type="project" value="TreeGrafter"/>
</dbReference>
<dbReference type="GO" id="GO:0016787">
    <property type="term" value="F:hydrolase activity"/>
    <property type="evidence" value="ECO:0007669"/>
    <property type="project" value="UniProtKB-KW"/>
</dbReference>
<dbReference type="InterPro" id="IPR052131">
    <property type="entry name" value="ATRX_domain-containing"/>
</dbReference>
<dbReference type="PROSITE" id="PS51533">
    <property type="entry name" value="ADD"/>
    <property type="match status" value="1"/>
</dbReference>
<keyword evidence="6" id="KW-0863">Zinc-finger</keyword>
<keyword evidence="9" id="KW-0067">ATP-binding</keyword>
<feature type="compositionally biased region" description="Polar residues" evidence="14">
    <location>
        <begin position="1"/>
        <end position="11"/>
    </location>
</feature>
<keyword evidence="10" id="KW-0238">DNA-binding</keyword>
<feature type="compositionally biased region" description="Polar residues" evidence="14">
    <location>
        <begin position="943"/>
        <end position="963"/>
    </location>
</feature>
<keyword evidence="7" id="KW-0378">Hydrolase</keyword>
<feature type="compositionally biased region" description="Basic and acidic residues" evidence="14">
    <location>
        <begin position="247"/>
        <end position="274"/>
    </location>
</feature>
<feature type="compositionally biased region" description="Basic and acidic residues" evidence="14">
    <location>
        <begin position="108"/>
        <end position="136"/>
    </location>
</feature>
<organism evidence="16 17">
    <name type="scientific">Rhamnusium bicolor</name>
    <dbReference type="NCBI Taxonomy" id="1586634"/>
    <lineage>
        <taxon>Eukaryota</taxon>
        <taxon>Metazoa</taxon>
        <taxon>Ecdysozoa</taxon>
        <taxon>Arthropoda</taxon>
        <taxon>Hexapoda</taxon>
        <taxon>Insecta</taxon>
        <taxon>Pterygota</taxon>
        <taxon>Neoptera</taxon>
        <taxon>Endopterygota</taxon>
        <taxon>Coleoptera</taxon>
        <taxon>Polyphaga</taxon>
        <taxon>Cucujiformia</taxon>
        <taxon>Chrysomeloidea</taxon>
        <taxon>Cerambycidae</taxon>
        <taxon>Lepturinae</taxon>
        <taxon>Rhagiini</taxon>
        <taxon>Rhamnusium</taxon>
    </lineage>
</organism>
<dbReference type="Pfam" id="PF17981">
    <property type="entry name" value="ADD_ATRX"/>
    <property type="match status" value="1"/>
</dbReference>
<evidence type="ECO:0000256" key="14">
    <source>
        <dbReference type="SAM" id="MobiDB-lite"/>
    </source>
</evidence>
<dbReference type="InterPro" id="IPR025766">
    <property type="entry name" value="ADD"/>
</dbReference>
<name>A0AAV8ZJC0_9CUCU</name>
<accession>A0AAV8ZJC0</accession>
<dbReference type="GO" id="GO:0031490">
    <property type="term" value="F:chromatin DNA binding"/>
    <property type="evidence" value="ECO:0007669"/>
    <property type="project" value="TreeGrafter"/>
</dbReference>
<evidence type="ECO:0000256" key="6">
    <source>
        <dbReference type="ARBA" id="ARBA00022771"/>
    </source>
</evidence>
<evidence type="ECO:0000256" key="8">
    <source>
        <dbReference type="ARBA" id="ARBA00022833"/>
    </source>
</evidence>
<sequence>METETLSSYEQSQDKHVLDESMDVNIPRNEDEESDSHESREISEENSVIQHKKMVDDNTGFKELASCDSLENKEIESNDCDQSCTNSEEDYLENKLDSDIDNEDEQLDEGKEIVEGEETNKSLNEDSEHNTDKLEDVDNYDEEEKKCNEENELLNDEERDLDRYSSNDGEKESLNDEEKDSLNDEEKDSLNNEEKDSLNNEEKDQLTDEEKDPLNDEENGIERVLLNDMEKDLLDEENQKNDPLGEENQKDENSHDVEENQKVSESLNENKGDSDPMNDETDGDPLYCKDKTQEDGQIENEGEKEKGPTADGKINSINEVDSEKIVPSIDENNEKEKTEDEKMNETKGENNENQLQEKNSEETVDEIEYEKNRDVIKDCPLLKETLTKLKNDEQQKEADGENGLEDMDMDEDFDPSLLCPDIAMEVDEAPVITNSDNVPNEGNKSPLLYEPIFSTYVDEMTGAEVSFNLTPEEQQLRLQSYGEGNPIQYSKIHCTACNVHLGSALDGQSNRFVHPLLKVLICKDCYHFYTSGEFEKDEDGSELYCLLNVLGTKTIFFQILEMCPYQLWRRKLAEIRDSDDWYCFRCNPSQLTPLRVHCAEFMEYVRREISRAATLENATTFMTTDFTQCCLSQKKKYTEPLPNEPKKKKRKSSVDPDYDPFREQDSPQPSTSGVKPQTAEAIGPVTKPVPILPRPLDPNHNAGVVTQVTSSNTLFKVGNTTFRPRSSTFCQPRPRNNKLCTVYLQHTNAILIFFPAVRPSSGPGYIKIMPGGIRVTPTTTRAQTYVSSSSIRPQPSFNQRLPRPVGNASSQMKHEWFEKTVRAAARVNSNLSYTLTQLNRAQATAASVEALAVVHNKLQEILSTSINSLIQIRKNLRTEFIAGIKNIRFPSNKPPQPQPSTSSQDDDVIFVSPTPSPVPPPVMPTIGMPPLSSLHLPPSVSLTKRTSTAGPSNVSDPIPSTSKNVMNEKPKVFLRVKSLTALQNVPSECITIPDDPLPPPPPLTPLQQKQDVTLLDDSAEKNGIQIKNVTSVVEIDPLQNDIDGNLQNVKEKLQNNTDENGITNGAKQSHNEESPIEADKDSKEVKYDLIMSYNLKDQPSPELKKMLSTKVYIKRSEEIDELVKNTFGLVNGNASE</sequence>
<dbReference type="GO" id="GO:0005524">
    <property type="term" value="F:ATP binding"/>
    <property type="evidence" value="ECO:0007669"/>
    <property type="project" value="UniProtKB-KW"/>
</dbReference>
<evidence type="ECO:0000256" key="3">
    <source>
        <dbReference type="ARBA" id="ARBA00022723"/>
    </source>
</evidence>
<keyword evidence="11" id="KW-0234">DNA repair</keyword>
<evidence type="ECO:0000256" key="5">
    <source>
        <dbReference type="ARBA" id="ARBA00022763"/>
    </source>
</evidence>
<dbReference type="GO" id="GO:0005634">
    <property type="term" value="C:nucleus"/>
    <property type="evidence" value="ECO:0007669"/>
    <property type="project" value="UniProtKB-SubCell"/>
</dbReference>
<comment type="caution">
    <text evidence="16">The sequence shown here is derived from an EMBL/GenBank/DDBJ whole genome shotgun (WGS) entry which is preliminary data.</text>
</comment>
<keyword evidence="12" id="KW-0539">Nucleus</keyword>
<evidence type="ECO:0000256" key="10">
    <source>
        <dbReference type="ARBA" id="ARBA00023125"/>
    </source>
</evidence>
<keyword evidence="3" id="KW-0479">Metal-binding</keyword>
<keyword evidence="5" id="KW-0227">DNA damage</keyword>
<evidence type="ECO:0000256" key="4">
    <source>
        <dbReference type="ARBA" id="ARBA00022741"/>
    </source>
</evidence>
<evidence type="ECO:0000256" key="12">
    <source>
        <dbReference type="ARBA" id="ARBA00023242"/>
    </source>
</evidence>
<feature type="compositionally biased region" description="Basic and acidic residues" evidence="14">
    <location>
        <begin position="160"/>
        <end position="214"/>
    </location>
</feature>
<feature type="region of interest" description="Disordered" evidence="14">
    <location>
        <begin position="94"/>
        <end position="364"/>
    </location>
</feature>
<dbReference type="AlphaFoldDB" id="A0AAV8ZJC0"/>
<evidence type="ECO:0000256" key="11">
    <source>
        <dbReference type="ARBA" id="ARBA00023204"/>
    </source>
</evidence>
<dbReference type="GO" id="GO:0006281">
    <property type="term" value="P:DNA repair"/>
    <property type="evidence" value="ECO:0007669"/>
    <property type="project" value="UniProtKB-KW"/>
</dbReference>
<feature type="region of interest" description="Disordered" evidence="14">
    <location>
        <begin position="638"/>
        <end position="703"/>
    </location>
</feature>
<feature type="region of interest" description="Disordered" evidence="14">
    <location>
        <begin position="941"/>
        <end position="963"/>
    </location>
</feature>
<evidence type="ECO:0000256" key="7">
    <source>
        <dbReference type="ARBA" id="ARBA00022801"/>
    </source>
</evidence>
<evidence type="ECO:0000313" key="16">
    <source>
        <dbReference type="EMBL" id="KAJ8964025.1"/>
    </source>
</evidence>
<keyword evidence="4" id="KW-0547">Nucleotide-binding</keyword>
<evidence type="ECO:0000256" key="9">
    <source>
        <dbReference type="ARBA" id="ARBA00022840"/>
    </source>
</evidence>
<feature type="compositionally biased region" description="Polar residues" evidence="14">
    <location>
        <begin position="1056"/>
        <end position="1068"/>
    </location>
</feature>
<dbReference type="InterPro" id="IPR041430">
    <property type="entry name" value="ADD_ATRX"/>
</dbReference>
<feature type="region of interest" description="Disordered" evidence="14">
    <location>
        <begin position="887"/>
        <end position="922"/>
    </location>
</feature>
<dbReference type="PANTHER" id="PTHR46357">
    <property type="entry name" value="TRANSCRIPTIONAL REGULATOR ATRX"/>
    <property type="match status" value="1"/>
</dbReference>
<dbReference type="GO" id="GO:0005721">
    <property type="term" value="C:pericentric heterochromatin"/>
    <property type="evidence" value="ECO:0007669"/>
    <property type="project" value="TreeGrafter"/>
</dbReference>
<comment type="subcellular location">
    <subcellularLocation>
        <location evidence="1">Nucleus</location>
    </subcellularLocation>
</comment>